<protein>
    <submittedName>
        <fullName evidence="1">Uncharacterized protein</fullName>
    </submittedName>
</protein>
<organism evidence="1">
    <name type="scientific">Cacopsylla melanoneura</name>
    <dbReference type="NCBI Taxonomy" id="428564"/>
    <lineage>
        <taxon>Eukaryota</taxon>
        <taxon>Metazoa</taxon>
        <taxon>Ecdysozoa</taxon>
        <taxon>Arthropoda</taxon>
        <taxon>Hexapoda</taxon>
        <taxon>Insecta</taxon>
        <taxon>Pterygota</taxon>
        <taxon>Neoptera</taxon>
        <taxon>Paraneoptera</taxon>
        <taxon>Hemiptera</taxon>
        <taxon>Sternorrhyncha</taxon>
        <taxon>Psylloidea</taxon>
        <taxon>Psyllidae</taxon>
        <taxon>Psyllinae</taxon>
        <taxon>Cacopsylla</taxon>
    </lineage>
</organism>
<reference evidence="1" key="1">
    <citation type="submission" date="2021-05" db="EMBL/GenBank/DDBJ databases">
        <authorList>
            <person name="Alioto T."/>
            <person name="Alioto T."/>
            <person name="Gomez Garrido J."/>
        </authorList>
    </citation>
    <scope>NUCLEOTIDE SEQUENCE</scope>
</reference>
<dbReference type="AlphaFoldDB" id="A0A8D8TBT6"/>
<accession>A0A8D8TBT6</accession>
<proteinExistence type="predicted"/>
<dbReference type="EMBL" id="HBUF01259689">
    <property type="protein sequence ID" value="CAG6682541.1"/>
    <property type="molecule type" value="Transcribed_RNA"/>
</dbReference>
<sequence length="117" mass="13710">MRREAMSHKTENKCGFVRSDRVVELNSLRRRYFFRSKRVVLGSKQDVCTQFRPIDETIELEIIRHSRDEFIEFDTKVKSVKVVVFCGAYLYIMSSLSNICRIENFTGIHADLSIIGK</sequence>
<evidence type="ECO:0000313" key="1">
    <source>
        <dbReference type="EMBL" id="CAG6682541.1"/>
    </source>
</evidence>
<name>A0A8D8TBT6_9HEMI</name>